<protein>
    <recommendedName>
        <fullName evidence="4">Glycoside hydrolase family 42 N-terminal domain-containing protein</fullName>
    </recommendedName>
</protein>
<dbReference type="STRING" id="360412.LARV_02828"/>
<feature type="region of interest" description="Disordered" evidence="1">
    <location>
        <begin position="344"/>
        <end position="366"/>
    </location>
</feature>
<evidence type="ECO:0000313" key="2">
    <source>
        <dbReference type="EMBL" id="GAP15048.1"/>
    </source>
</evidence>
<dbReference type="InterPro" id="IPR017853">
    <property type="entry name" value="GH"/>
</dbReference>
<keyword evidence="3" id="KW-1185">Reference proteome</keyword>
<dbReference type="RefSeq" id="WP_075074250.1">
    <property type="nucleotide sequence ID" value="NZ_DF967972.1"/>
</dbReference>
<dbReference type="Proteomes" id="UP000055060">
    <property type="component" value="Unassembled WGS sequence"/>
</dbReference>
<dbReference type="Gene3D" id="3.20.20.80">
    <property type="entry name" value="Glycosidases"/>
    <property type="match status" value="1"/>
</dbReference>
<evidence type="ECO:0000256" key="1">
    <source>
        <dbReference type="SAM" id="MobiDB-lite"/>
    </source>
</evidence>
<evidence type="ECO:0008006" key="4">
    <source>
        <dbReference type="Google" id="ProtNLM"/>
    </source>
</evidence>
<dbReference type="InterPro" id="IPR051923">
    <property type="entry name" value="Glycosyl_Hydrolase_39"/>
</dbReference>
<dbReference type="SUPFAM" id="SSF51445">
    <property type="entry name" value="(Trans)glycosidases"/>
    <property type="match status" value="1"/>
</dbReference>
<organism evidence="2">
    <name type="scientific">Longilinea arvoryzae</name>
    <dbReference type="NCBI Taxonomy" id="360412"/>
    <lineage>
        <taxon>Bacteria</taxon>
        <taxon>Bacillati</taxon>
        <taxon>Chloroflexota</taxon>
        <taxon>Anaerolineae</taxon>
        <taxon>Anaerolineales</taxon>
        <taxon>Anaerolineaceae</taxon>
        <taxon>Longilinea</taxon>
    </lineage>
</organism>
<gene>
    <name evidence="2" type="ORF">LARV_02828</name>
</gene>
<dbReference type="PANTHER" id="PTHR12631">
    <property type="entry name" value="ALPHA-L-IDURONIDASE"/>
    <property type="match status" value="1"/>
</dbReference>
<dbReference type="PANTHER" id="PTHR12631:SF10">
    <property type="entry name" value="BETA-XYLOSIDASE-LIKE PROTEIN-RELATED"/>
    <property type="match status" value="1"/>
</dbReference>
<proteinExistence type="predicted"/>
<dbReference type="OrthoDB" id="161351at2"/>
<dbReference type="EMBL" id="DF967972">
    <property type="protein sequence ID" value="GAP15048.1"/>
    <property type="molecule type" value="Genomic_DNA"/>
</dbReference>
<accession>A0A0S7BL25</accession>
<reference evidence="2" key="1">
    <citation type="submission" date="2015-07" db="EMBL/GenBank/DDBJ databases">
        <title>Draft Genome Sequences of Anaerolinea thermolimosa IMO-1, Bellilinea caldifistulae GOMI-1, Leptolinea tardivitalis YMTK-2, Levilinea saccharolytica KIBI-1,Longilinea arvoryzae KOME-1, Previously Described as Members of the Anaerolineaceae (Chloroflexi).</title>
        <authorList>
            <person name="Sekiguchi Y."/>
            <person name="Ohashi A."/>
            <person name="Matsuura N."/>
            <person name="Tourlousse M.D."/>
        </authorList>
    </citation>
    <scope>NUCLEOTIDE SEQUENCE [LARGE SCALE GENOMIC DNA]</scope>
    <source>
        <strain evidence="2">KOME-1</strain>
    </source>
</reference>
<name>A0A0S7BL25_9CHLR</name>
<sequence>MRLRWPVLFLILVVLVSSIHTQPVQAARGIPGSAEFGFGARLNLYGSQFDQALQLAGTLRLDWLTIDLAWASLMPDPTVAIDFTRLDQAMQTAAQNQTAVMLSITQPPAWALTSQGPNPNLAAVFVQMLAARYAGTLQAVEFFPSANTLTGWGAAPDPAAYWNAFSSVRSKLQESGISLEWIAGGLEITKNSSSGSMDELDFLRGLYQAGAAGNLPVVSLRYSEITGQPSDPTQDSEKRLLRRYEAIRQVMTDNNQGNCLLWITHLSVPDGTINSGETSTKDPNQQSNWLTQAATQLRAQLYIGMVVFADLNAVDSSQPTFKGANLSAGGHPFAKTLREIIQYNDPGDLGNPPGRAKNGAFTKPRS</sequence>
<dbReference type="AlphaFoldDB" id="A0A0S7BL25"/>
<dbReference type="GO" id="GO:0004553">
    <property type="term" value="F:hydrolase activity, hydrolyzing O-glycosyl compounds"/>
    <property type="evidence" value="ECO:0007669"/>
    <property type="project" value="TreeGrafter"/>
</dbReference>
<evidence type="ECO:0000313" key="3">
    <source>
        <dbReference type="Proteomes" id="UP000055060"/>
    </source>
</evidence>